<dbReference type="PANTHER" id="PTHR40518:SF1">
    <property type="entry name" value="ACETOACETATE DECARBOXYLASE"/>
    <property type="match status" value="1"/>
</dbReference>
<protein>
    <submittedName>
        <fullName evidence="1">Uncharacterized protein</fullName>
    </submittedName>
</protein>
<evidence type="ECO:0000313" key="1">
    <source>
        <dbReference type="EMBL" id="TGZ81822.1"/>
    </source>
</evidence>
<reference evidence="1 2" key="1">
    <citation type="submission" date="2019-04" db="EMBL/GenBank/DDBJ databases">
        <title>Comparative genomics and transcriptomics to analyze fruiting body development in filamentous ascomycetes.</title>
        <authorList>
            <consortium name="DOE Joint Genome Institute"/>
            <person name="Lutkenhaus R."/>
            <person name="Traeger S."/>
            <person name="Breuer J."/>
            <person name="Kuo A."/>
            <person name="Lipzen A."/>
            <person name="Pangilinan J."/>
            <person name="Dilworth D."/>
            <person name="Sandor L."/>
            <person name="Poggeler S."/>
            <person name="Barry K."/>
            <person name="Grigoriev I.V."/>
            <person name="Nowrousian M."/>
        </authorList>
    </citation>
    <scope>NUCLEOTIDE SEQUENCE [LARGE SCALE GENOMIC DNA]</scope>
    <source>
        <strain evidence="1 2">CBS 389.68</strain>
    </source>
</reference>
<gene>
    <name evidence="1" type="ORF">EX30DRAFT_371032</name>
</gene>
<organism evidence="1 2">
    <name type="scientific">Ascodesmis nigricans</name>
    <dbReference type="NCBI Taxonomy" id="341454"/>
    <lineage>
        <taxon>Eukaryota</taxon>
        <taxon>Fungi</taxon>
        <taxon>Dikarya</taxon>
        <taxon>Ascomycota</taxon>
        <taxon>Pezizomycotina</taxon>
        <taxon>Pezizomycetes</taxon>
        <taxon>Pezizales</taxon>
        <taxon>Ascodesmidaceae</taxon>
        <taxon>Ascodesmis</taxon>
    </lineage>
</organism>
<dbReference type="OrthoDB" id="9970474at2759"/>
<keyword evidence="2" id="KW-1185">Reference proteome</keyword>
<accession>A0A4S2MYH9</accession>
<dbReference type="EMBL" id="ML220117">
    <property type="protein sequence ID" value="TGZ81822.1"/>
    <property type="molecule type" value="Genomic_DNA"/>
</dbReference>
<dbReference type="STRING" id="341454.A0A4S2MYH9"/>
<sequence>MSDFPTPPPDFPPSTLYAPAPWPNLKAQSLCLFTTTSASTTPIDAAWYAPLEANSPFADPAKSGKFLGGLAMVMLVRYEDTPVGPYDELLWVPGRFEVPREGRVDGGEGKEEKLRVTRIYVSTRESTVNGE</sequence>
<dbReference type="PANTHER" id="PTHR40518">
    <property type="entry name" value="ACETOACETATE DECARBOXYLASE"/>
    <property type="match status" value="1"/>
</dbReference>
<name>A0A4S2MYH9_9PEZI</name>
<evidence type="ECO:0000313" key="2">
    <source>
        <dbReference type="Proteomes" id="UP000298138"/>
    </source>
</evidence>
<dbReference type="Proteomes" id="UP000298138">
    <property type="component" value="Unassembled WGS sequence"/>
</dbReference>
<dbReference type="InParanoid" id="A0A4S2MYH9"/>
<dbReference type="AlphaFoldDB" id="A0A4S2MYH9"/>
<proteinExistence type="predicted"/>